<dbReference type="RefSeq" id="WP_030063540.1">
    <property type="nucleotide sequence ID" value="NZ_AP014956.1"/>
</dbReference>
<evidence type="ECO:0000313" key="5">
    <source>
        <dbReference type="Proteomes" id="UP000538955"/>
    </source>
</evidence>
<dbReference type="Proteomes" id="UP000291949">
    <property type="component" value="Unassembled WGS sequence"/>
</dbReference>
<gene>
    <name evidence="3" type="ORF">EQ811_10155</name>
    <name evidence="2" type="ORF">HHM13_06960</name>
    <name evidence="1" type="ORF">HHM24_03145</name>
</gene>
<dbReference type="EMBL" id="JABBMI010000034">
    <property type="protein sequence ID" value="NMK53749.1"/>
    <property type="molecule type" value="Genomic_DNA"/>
</dbReference>
<reference evidence="5 6" key="2">
    <citation type="submission" date="2020-04" db="EMBL/GenBank/DDBJ databases">
        <title>The Epidemiology and Molecular Characteristics of Linezolid-Resistant Staphylococcus capitis in Huashan Hospital, Shanghai.</title>
        <authorList>
            <person name="Ding L."/>
            <person name="Li P."/>
            <person name="Yang Y."/>
            <person name="Lin D."/>
            <person name="Xu X."/>
        </authorList>
    </citation>
    <scope>NUCLEOTIDE SEQUENCE [LARGE SCALE GENOMIC DNA]</scope>
    <source>
        <strain evidence="2 6">12-86</strain>
        <strain evidence="1 5">17-84</strain>
    </source>
</reference>
<name>A0A7X9WF79_STACP</name>
<organism evidence="2 6">
    <name type="scientific">Staphylococcus capitis</name>
    <dbReference type="NCBI Taxonomy" id="29388"/>
    <lineage>
        <taxon>Bacteria</taxon>
        <taxon>Bacillati</taxon>
        <taxon>Bacillota</taxon>
        <taxon>Bacilli</taxon>
        <taxon>Bacillales</taxon>
        <taxon>Staphylococcaceae</taxon>
        <taxon>Staphylococcus</taxon>
    </lineage>
</organism>
<evidence type="ECO:0000313" key="6">
    <source>
        <dbReference type="Proteomes" id="UP000550736"/>
    </source>
</evidence>
<accession>A0A7X9WF79</accession>
<reference evidence="3 4" key="1">
    <citation type="journal article" date="2019" name="Sci. Transl. Med.">
        <title>Quorum sensing between bacterial species on the skin protects against epidermal injury in atopic dermatitis.</title>
        <authorList>
            <person name="Williams M.R."/>
        </authorList>
    </citation>
    <scope>NUCLEOTIDE SEQUENCE [LARGE SCALE GENOMIC DNA]</scope>
    <source>
        <strain evidence="3 4">H8</strain>
    </source>
</reference>
<proteinExistence type="predicted"/>
<keyword evidence="5" id="KW-1185">Reference proteome</keyword>
<dbReference type="AlphaFoldDB" id="A0A7X9WF79"/>
<protein>
    <submittedName>
        <fullName evidence="2">Uncharacterized protein</fullName>
    </submittedName>
</protein>
<dbReference type="EMBL" id="JABBLX010000021">
    <property type="protein sequence ID" value="NMK97830.1"/>
    <property type="molecule type" value="Genomic_DNA"/>
</dbReference>
<evidence type="ECO:0000313" key="4">
    <source>
        <dbReference type="Proteomes" id="UP000291949"/>
    </source>
</evidence>
<sequence>MEDYILSLNLLDNRLNKLVHIHNDLHDEVDQTLDEKEPNNITYIKNATLILIKLYLYKLSKNKARYGKATSKNSLIHMLKDEEAYYAFYEFNSDLEIEELALTPNLEKKYEEDALSLLNIRGKLTPFMNVSEDVWEFEKFNEDITLVIRNIIKNNDGILTEILEDNYRKEKLDEVIKLTFIDTYQTRNMNNKASNVAEKLISDS</sequence>
<evidence type="ECO:0000313" key="1">
    <source>
        <dbReference type="EMBL" id="NMK53749.1"/>
    </source>
</evidence>
<evidence type="ECO:0000313" key="2">
    <source>
        <dbReference type="EMBL" id="NMK97830.1"/>
    </source>
</evidence>
<dbReference type="Proteomes" id="UP000538955">
    <property type="component" value="Unassembled WGS sequence"/>
</dbReference>
<evidence type="ECO:0000313" key="3">
    <source>
        <dbReference type="EMBL" id="TBW76190.1"/>
    </source>
</evidence>
<comment type="caution">
    <text evidence="2">The sequence shown here is derived from an EMBL/GenBank/DDBJ whole genome shotgun (WGS) entry which is preliminary data.</text>
</comment>
<dbReference type="EMBL" id="SCHC01000003">
    <property type="protein sequence ID" value="TBW76190.1"/>
    <property type="molecule type" value="Genomic_DNA"/>
</dbReference>
<dbReference type="Proteomes" id="UP000550736">
    <property type="component" value="Unassembled WGS sequence"/>
</dbReference>